<dbReference type="GO" id="GO:0003676">
    <property type="term" value="F:nucleic acid binding"/>
    <property type="evidence" value="ECO:0007669"/>
    <property type="project" value="InterPro"/>
</dbReference>
<evidence type="ECO:0000256" key="13">
    <source>
        <dbReference type="ARBA" id="ARBA00022932"/>
    </source>
</evidence>
<dbReference type="PANTHER" id="PTHR42648:SF11">
    <property type="entry name" value="TRANSPOSON TY4-P GAG-POL POLYPROTEIN"/>
    <property type="match status" value="1"/>
</dbReference>
<dbReference type="GO" id="GO:0006508">
    <property type="term" value="P:proteolysis"/>
    <property type="evidence" value="ECO:0007669"/>
    <property type="project" value="UniProtKB-KW"/>
</dbReference>
<feature type="region of interest" description="Disordered" evidence="17">
    <location>
        <begin position="677"/>
        <end position="704"/>
    </location>
</feature>
<dbReference type="EMBL" id="JAVXUP010001480">
    <property type="protein sequence ID" value="KAK3011144.1"/>
    <property type="molecule type" value="Genomic_DNA"/>
</dbReference>
<keyword evidence="9" id="KW-0067">ATP-binding</keyword>
<evidence type="ECO:0000259" key="18">
    <source>
        <dbReference type="PROSITE" id="PS50994"/>
    </source>
</evidence>
<dbReference type="Proteomes" id="UP001188597">
    <property type="component" value="Unassembled WGS sequence"/>
</dbReference>
<dbReference type="InterPro" id="IPR025724">
    <property type="entry name" value="GAG-pre-integrase_dom"/>
</dbReference>
<keyword evidence="11" id="KW-0229">DNA integration</keyword>
<protein>
    <recommendedName>
        <fullName evidence="18">Integrase catalytic domain-containing protein</fullName>
    </recommendedName>
</protein>
<keyword evidence="2" id="KW-1188">Viral release from host cell</keyword>
<evidence type="ECO:0000256" key="17">
    <source>
        <dbReference type="SAM" id="MobiDB-lite"/>
    </source>
</evidence>
<keyword evidence="10" id="KW-0460">Magnesium</keyword>
<comment type="function">
    <text evidence="1">The aspartyl protease (PR) mediates the proteolytic cleavages of the Gag and Gag-Pol polyproteins after assembly of the VLP.</text>
</comment>
<feature type="compositionally biased region" description="Low complexity" evidence="17">
    <location>
        <begin position="563"/>
        <end position="582"/>
    </location>
</feature>
<evidence type="ECO:0000256" key="9">
    <source>
        <dbReference type="ARBA" id="ARBA00022840"/>
    </source>
</evidence>
<dbReference type="GO" id="GO:0003964">
    <property type="term" value="F:RNA-directed DNA polymerase activity"/>
    <property type="evidence" value="ECO:0007669"/>
    <property type="project" value="UniProtKB-KW"/>
</dbReference>
<dbReference type="Gene3D" id="3.30.420.10">
    <property type="entry name" value="Ribonuclease H-like superfamily/Ribonuclease H"/>
    <property type="match status" value="1"/>
</dbReference>
<keyword evidence="4" id="KW-0540">Nuclease</keyword>
<sequence length="724" mass="81153">MNEGRANINAHGSMDSGVILKDVYHVPELKKNLVSVSQITDSEKYVLFGPKDVMVLDNVKSVEADILLIREKKESMFLMSAREGYVEKTSKKDSAVIWHARLGHVGYQMLRQISSKKLLDGVPALKDVHTSVVCQGCQYEKGEAMSKFTEFKTVVEKEFSMKVKCLRSDNGGEYMSNDFLKYCDDNNITRQMTCPDTPQQNGVAELKLGHLVAMSLSCLHDKNLPRQLWAEAVRSASRVPHTVSLCHQGPPCVRWYQSPVAQGTVASAKKILWDSLLSKTMANTKERIDALEAQIHDMFKSDQDAPGILKQFSLRLDALEVNLEATDNTRYAESMEWERKFQELQDRVEHRARHSEVVNTPAGGAEHSSRPRVPEPKSYGGARDAKELENFLFDIKQYFRAIRVDSEATKVSMAAMYLVGDAKLWWRKKYAEIEDGSCVINTWEILKRELKSQFFPENTAFNARKALLECKHTGSVREYCQAFSALMLDISDMSAVDRLFFFMEGLKPWARTELNRRRVNNLNEAIIAAESLSDYTSEPQRPPQRGNPSRGIGGKKPGGPVPNQSWGSKSSWASNSSTQQKSGVGFKAKPDASTSGEVKKPPFRGCFLCQGPHVIANCPQRQMMNAFFDNIGQVQRGEQSGSRPRHPPTDEQTDTQDYEEEDAVGAFPQWCNAVTTQVGNPKKSSTGEEPKDMPPKKKGDLPGKGLMYVDIKVNGKAIRAMVDT</sequence>
<evidence type="ECO:0000256" key="5">
    <source>
        <dbReference type="ARBA" id="ARBA00022723"/>
    </source>
</evidence>
<dbReference type="InterPro" id="IPR036397">
    <property type="entry name" value="RNaseH_sf"/>
</dbReference>
<accession>A0AA89ANR8</accession>
<dbReference type="InterPro" id="IPR039537">
    <property type="entry name" value="Retrotran_Ty1/copia-like"/>
</dbReference>
<dbReference type="GO" id="GO:0008233">
    <property type="term" value="F:peptidase activity"/>
    <property type="evidence" value="ECO:0007669"/>
    <property type="project" value="UniProtKB-KW"/>
</dbReference>
<evidence type="ECO:0000313" key="20">
    <source>
        <dbReference type="Proteomes" id="UP001188597"/>
    </source>
</evidence>
<evidence type="ECO:0000256" key="15">
    <source>
        <dbReference type="ARBA" id="ARBA00023172"/>
    </source>
</evidence>
<dbReference type="InterPro" id="IPR054722">
    <property type="entry name" value="PolX-like_BBD"/>
</dbReference>
<dbReference type="InterPro" id="IPR005162">
    <property type="entry name" value="Retrotrans_gag_dom"/>
</dbReference>
<evidence type="ECO:0000256" key="3">
    <source>
        <dbReference type="ARBA" id="ARBA00022670"/>
    </source>
</evidence>
<dbReference type="GO" id="GO:0046872">
    <property type="term" value="F:metal ion binding"/>
    <property type="evidence" value="ECO:0007669"/>
    <property type="project" value="UniProtKB-KW"/>
</dbReference>
<dbReference type="GO" id="GO:0004519">
    <property type="term" value="F:endonuclease activity"/>
    <property type="evidence" value="ECO:0007669"/>
    <property type="project" value="UniProtKB-KW"/>
</dbReference>
<keyword evidence="7" id="KW-0255">Endonuclease</keyword>
<reference evidence="19" key="1">
    <citation type="submission" date="2022-12" db="EMBL/GenBank/DDBJ databases">
        <title>Draft genome assemblies for two species of Escallonia (Escalloniales).</title>
        <authorList>
            <person name="Chanderbali A."/>
            <person name="Dervinis C."/>
            <person name="Anghel I."/>
            <person name="Soltis D."/>
            <person name="Soltis P."/>
            <person name="Zapata F."/>
        </authorList>
    </citation>
    <scope>NUCLEOTIDE SEQUENCE</scope>
    <source>
        <strain evidence="19">UCBG64.0493</strain>
        <tissue evidence="19">Leaf</tissue>
    </source>
</reference>
<dbReference type="Pfam" id="PF22936">
    <property type="entry name" value="Pol_BBD"/>
    <property type="match status" value="1"/>
</dbReference>
<feature type="region of interest" description="Disordered" evidence="17">
    <location>
        <begin position="533"/>
        <end position="600"/>
    </location>
</feature>
<evidence type="ECO:0000256" key="16">
    <source>
        <dbReference type="SAM" id="Coils"/>
    </source>
</evidence>
<dbReference type="AlphaFoldDB" id="A0AA89ANR8"/>
<evidence type="ECO:0000256" key="11">
    <source>
        <dbReference type="ARBA" id="ARBA00022908"/>
    </source>
</evidence>
<dbReference type="SUPFAM" id="SSF53098">
    <property type="entry name" value="Ribonuclease H-like"/>
    <property type="match status" value="1"/>
</dbReference>
<dbReference type="Pfam" id="PF13976">
    <property type="entry name" value="gag_pre-integrs"/>
    <property type="match status" value="1"/>
</dbReference>
<dbReference type="GO" id="GO:0015074">
    <property type="term" value="P:DNA integration"/>
    <property type="evidence" value="ECO:0007669"/>
    <property type="project" value="UniProtKB-KW"/>
</dbReference>
<keyword evidence="15" id="KW-0233">DNA recombination</keyword>
<dbReference type="GO" id="GO:0006310">
    <property type="term" value="P:DNA recombination"/>
    <property type="evidence" value="ECO:0007669"/>
    <property type="project" value="UniProtKB-KW"/>
</dbReference>
<feature type="domain" description="Integrase catalytic" evidence="18">
    <location>
        <begin position="88"/>
        <end position="205"/>
    </location>
</feature>
<keyword evidence="6" id="KW-0547">Nucleotide-binding</keyword>
<name>A0AA89ANR8_9ASTE</name>
<dbReference type="PANTHER" id="PTHR42648">
    <property type="entry name" value="TRANSPOSASE, PUTATIVE-RELATED"/>
    <property type="match status" value="1"/>
</dbReference>
<feature type="compositionally biased region" description="Basic and acidic residues" evidence="17">
    <location>
        <begin position="685"/>
        <end position="701"/>
    </location>
</feature>
<keyword evidence="8" id="KW-0378">Hydrolase</keyword>
<keyword evidence="3" id="KW-0645">Protease</keyword>
<dbReference type="InterPro" id="IPR012337">
    <property type="entry name" value="RNaseH-like_sf"/>
</dbReference>
<dbReference type="GO" id="GO:0005524">
    <property type="term" value="F:ATP binding"/>
    <property type="evidence" value="ECO:0007669"/>
    <property type="project" value="UniProtKB-KW"/>
</dbReference>
<evidence type="ECO:0000256" key="2">
    <source>
        <dbReference type="ARBA" id="ARBA00022612"/>
    </source>
</evidence>
<keyword evidence="20" id="KW-1185">Reference proteome</keyword>
<comment type="caution">
    <text evidence="19">The sequence shown here is derived from an EMBL/GenBank/DDBJ whole genome shotgun (WGS) entry which is preliminary data.</text>
</comment>
<evidence type="ECO:0000256" key="1">
    <source>
        <dbReference type="ARBA" id="ARBA00002180"/>
    </source>
</evidence>
<keyword evidence="16" id="KW-0175">Coiled coil</keyword>
<keyword evidence="14" id="KW-0917">Virion maturation</keyword>
<evidence type="ECO:0000313" key="19">
    <source>
        <dbReference type="EMBL" id="KAK3011144.1"/>
    </source>
</evidence>
<evidence type="ECO:0000256" key="14">
    <source>
        <dbReference type="ARBA" id="ARBA00023113"/>
    </source>
</evidence>
<dbReference type="PROSITE" id="PS50994">
    <property type="entry name" value="INTEGRASE"/>
    <property type="match status" value="1"/>
</dbReference>
<dbReference type="GO" id="GO:0003887">
    <property type="term" value="F:DNA-directed DNA polymerase activity"/>
    <property type="evidence" value="ECO:0007669"/>
    <property type="project" value="UniProtKB-KW"/>
</dbReference>
<keyword evidence="13" id="KW-0239">DNA-directed DNA polymerase</keyword>
<feature type="region of interest" description="Disordered" evidence="17">
    <location>
        <begin position="634"/>
        <end position="656"/>
    </location>
</feature>
<feature type="region of interest" description="Disordered" evidence="17">
    <location>
        <begin position="351"/>
        <end position="381"/>
    </location>
</feature>
<keyword evidence="5" id="KW-0479">Metal-binding</keyword>
<organism evidence="19 20">
    <name type="scientific">Escallonia herrerae</name>
    <dbReference type="NCBI Taxonomy" id="1293975"/>
    <lineage>
        <taxon>Eukaryota</taxon>
        <taxon>Viridiplantae</taxon>
        <taxon>Streptophyta</taxon>
        <taxon>Embryophyta</taxon>
        <taxon>Tracheophyta</taxon>
        <taxon>Spermatophyta</taxon>
        <taxon>Magnoliopsida</taxon>
        <taxon>eudicotyledons</taxon>
        <taxon>Gunneridae</taxon>
        <taxon>Pentapetalae</taxon>
        <taxon>asterids</taxon>
        <taxon>campanulids</taxon>
        <taxon>Escalloniales</taxon>
        <taxon>Escalloniaceae</taxon>
        <taxon>Escallonia</taxon>
    </lineage>
</organism>
<evidence type="ECO:0000256" key="8">
    <source>
        <dbReference type="ARBA" id="ARBA00022801"/>
    </source>
</evidence>
<feature type="coiled-coil region" evidence="16">
    <location>
        <begin position="281"/>
        <end position="329"/>
    </location>
</feature>
<proteinExistence type="predicted"/>
<evidence type="ECO:0000256" key="6">
    <source>
        <dbReference type="ARBA" id="ARBA00022741"/>
    </source>
</evidence>
<keyword evidence="12" id="KW-0695">RNA-directed DNA polymerase</keyword>
<evidence type="ECO:0000256" key="7">
    <source>
        <dbReference type="ARBA" id="ARBA00022759"/>
    </source>
</evidence>
<evidence type="ECO:0000256" key="10">
    <source>
        <dbReference type="ARBA" id="ARBA00022842"/>
    </source>
</evidence>
<dbReference type="InterPro" id="IPR001584">
    <property type="entry name" value="Integrase_cat-core"/>
</dbReference>
<keyword evidence="13" id="KW-0808">Transferase</keyword>
<keyword evidence="13" id="KW-0548">Nucleotidyltransferase</keyword>
<evidence type="ECO:0000256" key="4">
    <source>
        <dbReference type="ARBA" id="ARBA00022722"/>
    </source>
</evidence>
<evidence type="ECO:0000256" key="12">
    <source>
        <dbReference type="ARBA" id="ARBA00022918"/>
    </source>
</evidence>
<dbReference type="Pfam" id="PF03732">
    <property type="entry name" value="Retrotrans_gag"/>
    <property type="match status" value="1"/>
</dbReference>
<gene>
    <name evidence="19" type="ORF">RJ639_012869</name>
</gene>